<evidence type="ECO:0000259" key="1">
    <source>
        <dbReference type="Pfam" id="PF00266"/>
    </source>
</evidence>
<evidence type="ECO:0000313" key="3">
    <source>
        <dbReference type="Proteomes" id="UP000654913"/>
    </source>
</evidence>
<dbReference type="SUPFAM" id="SSF53383">
    <property type="entry name" value="PLP-dependent transferases"/>
    <property type="match status" value="1"/>
</dbReference>
<dbReference type="InterPro" id="IPR000192">
    <property type="entry name" value="Aminotrans_V_dom"/>
</dbReference>
<dbReference type="Pfam" id="PF00266">
    <property type="entry name" value="Aminotran_5"/>
    <property type="match status" value="1"/>
</dbReference>
<protein>
    <recommendedName>
        <fullName evidence="1">Aminotransferase class V domain-containing protein</fullName>
    </recommendedName>
</protein>
<name>A0A7R7XFH4_9EURO</name>
<dbReference type="Proteomes" id="UP000654913">
    <property type="component" value="Chromosome 2"/>
</dbReference>
<reference evidence="2" key="2">
    <citation type="submission" date="2021-02" db="EMBL/GenBank/DDBJ databases">
        <title>Aspergillus puulaauensis MK2 genome sequence.</title>
        <authorList>
            <person name="Futagami T."/>
            <person name="Mori K."/>
            <person name="Kadooka C."/>
            <person name="Tanaka T."/>
        </authorList>
    </citation>
    <scope>NUCLEOTIDE SEQUENCE</scope>
    <source>
        <strain evidence="2">MK2</strain>
    </source>
</reference>
<dbReference type="OrthoDB" id="5978656at2759"/>
<sequence length="396" mass="43487">MAHKPLFPLTSFHPAPGITHLCTAGESLPLQAHSAAFTKYMSHKAAGHTGRIEQAQYIEDTRALIAEAWKVSPKEVGFAPSVADGISMLVESLDWTEGDNVCFHADEFPSIVAPFVLRRQQQQSRLKEKTGGDAKITSPEVRYYNSETGLQDVVNSKTRLIAVSYVSYLDGSRIDLPHYRALADSVGAILVVDYTQAAGYAPINASIADFAFSACYKWLLGTTGAAIAFWNLARRPEWRPVTGGWHSLNLGSARPSWETSQLEARGDALCFSRGNPAHSSIYVLRGCLEFLGQWDAGVIQDHVQGLTKALLGRLQAEGILSATPADRARHGASVVVYCEGASEIVDEMARKGVYASNGQGRVRISFHGYNCLADVDRVMEVFPVLWRRYNGREWKL</sequence>
<proteinExistence type="predicted"/>
<dbReference type="Gene3D" id="3.90.1150.10">
    <property type="entry name" value="Aspartate Aminotransferase, domain 1"/>
    <property type="match status" value="1"/>
</dbReference>
<organism evidence="2 3">
    <name type="scientific">Aspergillus puulaauensis</name>
    <dbReference type="NCBI Taxonomy" id="1220207"/>
    <lineage>
        <taxon>Eukaryota</taxon>
        <taxon>Fungi</taxon>
        <taxon>Dikarya</taxon>
        <taxon>Ascomycota</taxon>
        <taxon>Pezizomycotina</taxon>
        <taxon>Eurotiomycetes</taxon>
        <taxon>Eurotiomycetidae</taxon>
        <taxon>Eurotiales</taxon>
        <taxon>Aspergillaceae</taxon>
        <taxon>Aspergillus</taxon>
    </lineage>
</organism>
<dbReference type="InterPro" id="IPR015424">
    <property type="entry name" value="PyrdxlP-dep_Trfase"/>
</dbReference>
<dbReference type="AlphaFoldDB" id="A0A7R7XFH4"/>
<accession>A0A7R7XFH4</accession>
<reference evidence="2" key="1">
    <citation type="submission" date="2021-01" db="EMBL/GenBank/DDBJ databases">
        <authorList>
            <consortium name="Aspergillus puulaauensis MK2 genome sequencing consortium"/>
            <person name="Kazuki M."/>
            <person name="Futagami T."/>
        </authorList>
    </citation>
    <scope>NUCLEOTIDE SEQUENCE</scope>
    <source>
        <strain evidence="2">MK2</strain>
    </source>
</reference>
<gene>
    <name evidence="2" type="ORF">APUU_20695S</name>
</gene>
<dbReference type="PANTHER" id="PTHR43586">
    <property type="entry name" value="CYSTEINE DESULFURASE"/>
    <property type="match status" value="1"/>
</dbReference>
<dbReference type="PANTHER" id="PTHR43586:SF15">
    <property type="entry name" value="BLR3095 PROTEIN"/>
    <property type="match status" value="1"/>
</dbReference>
<dbReference type="GeneID" id="64970268"/>
<dbReference type="Gene3D" id="3.40.640.10">
    <property type="entry name" value="Type I PLP-dependent aspartate aminotransferase-like (Major domain)"/>
    <property type="match status" value="1"/>
</dbReference>
<keyword evidence="3" id="KW-1185">Reference proteome</keyword>
<dbReference type="InterPro" id="IPR015421">
    <property type="entry name" value="PyrdxlP-dep_Trfase_major"/>
</dbReference>
<dbReference type="InterPro" id="IPR015422">
    <property type="entry name" value="PyrdxlP-dep_Trfase_small"/>
</dbReference>
<dbReference type="EMBL" id="AP024444">
    <property type="protein sequence ID" value="BCS20263.1"/>
    <property type="molecule type" value="Genomic_DNA"/>
</dbReference>
<dbReference type="KEGG" id="apuu:APUU_20695S"/>
<evidence type="ECO:0000313" key="2">
    <source>
        <dbReference type="EMBL" id="BCS20263.1"/>
    </source>
</evidence>
<feature type="domain" description="Aminotransferase class V" evidence="1">
    <location>
        <begin position="41"/>
        <end position="378"/>
    </location>
</feature>
<dbReference type="RefSeq" id="XP_041552457.1">
    <property type="nucleotide sequence ID" value="XM_041699365.1"/>
</dbReference>